<protein>
    <submittedName>
        <fullName evidence="2">Endonuclease/exonuclease/phosphatase family protein</fullName>
    </submittedName>
</protein>
<organism evidence="2 3">
    <name type="scientific">Chitinophaga pollutisoli</name>
    <dbReference type="NCBI Taxonomy" id="3133966"/>
    <lineage>
        <taxon>Bacteria</taxon>
        <taxon>Pseudomonadati</taxon>
        <taxon>Bacteroidota</taxon>
        <taxon>Chitinophagia</taxon>
        <taxon>Chitinophagales</taxon>
        <taxon>Chitinophagaceae</taxon>
        <taxon>Chitinophaga</taxon>
    </lineage>
</organism>
<feature type="domain" description="Endonuclease/exonuclease/phosphatase" evidence="1">
    <location>
        <begin position="8"/>
        <end position="101"/>
    </location>
</feature>
<proteinExistence type="predicted"/>
<dbReference type="Pfam" id="PF03372">
    <property type="entry name" value="Exo_endo_phos"/>
    <property type="match status" value="1"/>
</dbReference>
<dbReference type="SUPFAM" id="SSF56219">
    <property type="entry name" value="DNase I-like"/>
    <property type="match status" value="1"/>
</dbReference>
<accession>A0ABZ2YUC4</accession>
<name>A0ABZ2YUC4_9BACT</name>
<dbReference type="EMBL" id="CP149822">
    <property type="protein sequence ID" value="WZN43002.1"/>
    <property type="molecule type" value="Genomic_DNA"/>
</dbReference>
<dbReference type="Proteomes" id="UP001485459">
    <property type="component" value="Chromosome"/>
</dbReference>
<reference evidence="3" key="1">
    <citation type="submission" date="2024-03" db="EMBL/GenBank/DDBJ databases">
        <title>Chitinophaga horti sp. nov., isolated from garden soil.</title>
        <authorList>
            <person name="Lee D.S."/>
            <person name="Han D.M."/>
            <person name="Baek J.H."/>
            <person name="Choi D.G."/>
            <person name="Jeon J.H."/>
            <person name="Jeon C.O."/>
        </authorList>
    </citation>
    <scope>NUCLEOTIDE SEQUENCE [LARGE SCALE GENOMIC DNA]</scope>
    <source>
        <strain evidence="3">GPA1</strain>
    </source>
</reference>
<evidence type="ECO:0000259" key="1">
    <source>
        <dbReference type="Pfam" id="PF03372"/>
    </source>
</evidence>
<keyword evidence="2" id="KW-0255">Endonuclease</keyword>
<dbReference type="InterPro" id="IPR036691">
    <property type="entry name" value="Endo/exonu/phosph_ase_sf"/>
</dbReference>
<keyword evidence="2" id="KW-0378">Hydrolase</keyword>
<dbReference type="RefSeq" id="WP_341837824.1">
    <property type="nucleotide sequence ID" value="NZ_CP149822.1"/>
</dbReference>
<sequence length="111" mass="12279">MQQEDNRILQATEFNKIVKSLDLPLVAGGDLNATPDSRTMAVVRSVLNLGCPQQCPLTFPSNQPNRTIDYIMTAPTNKFSVSSYVAPSGWHEALKVYASDHRPVIAVMKVY</sequence>
<dbReference type="InterPro" id="IPR005135">
    <property type="entry name" value="Endo/exonuclease/phosphatase"/>
</dbReference>
<dbReference type="Gene3D" id="3.60.10.10">
    <property type="entry name" value="Endonuclease/exonuclease/phosphatase"/>
    <property type="match status" value="1"/>
</dbReference>
<evidence type="ECO:0000313" key="3">
    <source>
        <dbReference type="Proteomes" id="UP001485459"/>
    </source>
</evidence>
<evidence type="ECO:0000313" key="2">
    <source>
        <dbReference type="EMBL" id="WZN43002.1"/>
    </source>
</evidence>
<gene>
    <name evidence="2" type="ORF">WJU16_08140</name>
</gene>
<keyword evidence="3" id="KW-1185">Reference proteome</keyword>
<dbReference type="GO" id="GO:0004519">
    <property type="term" value="F:endonuclease activity"/>
    <property type="evidence" value="ECO:0007669"/>
    <property type="project" value="UniProtKB-KW"/>
</dbReference>
<keyword evidence="2" id="KW-0540">Nuclease</keyword>